<dbReference type="GO" id="GO:0046306">
    <property type="term" value="P:alkanesulfonate catabolic process"/>
    <property type="evidence" value="ECO:0007669"/>
    <property type="project" value="TreeGrafter"/>
</dbReference>
<dbReference type="InterPro" id="IPR011251">
    <property type="entry name" value="Luciferase-like_dom"/>
</dbReference>
<dbReference type="EMBL" id="UINC01096174">
    <property type="protein sequence ID" value="SVC52840.1"/>
    <property type="molecule type" value="Genomic_DNA"/>
</dbReference>
<dbReference type="AlphaFoldDB" id="A0A382MWD4"/>
<dbReference type="Gene3D" id="3.20.20.30">
    <property type="entry name" value="Luciferase-like domain"/>
    <property type="match status" value="1"/>
</dbReference>
<dbReference type="InterPro" id="IPR050172">
    <property type="entry name" value="SsuD_RutA_monooxygenase"/>
</dbReference>
<evidence type="ECO:0000256" key="4">
    <source>
        <dbReference type="ARBA" id="ARBA00023033"/>
    </source>
</evidence>
<accession>A0A382MWD4</accession>
<evidence type="ECO:0000256" key="2">
    <source>
        <dbReference type="ARBA" id="ARBA00022643"/>
    </source>
</evidence>
<dbReference type="PANTHER" id="PTHR42847:SF4">
    <property type="entry name" value="ALKANESULFONATE MONOOXYGENASE-RELATED"/>
    <property type="match status" value="1"/>
</dbReference>
<keyword evidence="4" id="KW-0503">Monooxygenase</keyword>
<dbReference type="InterPro" id="IPR019921">
    <property type="entry name" value="Lucif-like_OxRdtase_Rv2161c"/>
</dbReference>
<organism evidence="6">
    <name type="scientific">marine metagenome</name>
    <dbReference type="NCBI Taxonomy" id="408172"/>
    <lineage>
        <taxon>unclassified sequences</taxon>
        <taxon>metagenomes</taxon>
        <taxon>ecological metagenomes</taxon>
    </lineage>
</organism>
<feature type="domain" description="Luciferase-like" evidence="5">
    <location>
        <begin position="19"/>
        <end position="251"/>
    </location>
</feature>
<dbReference type="SUPFAM" id="SSF51679">
    <property type="entry name" value="Bacterial luciferase-like"/>
    <property type="match status" value="1"/>
</dbReference>
<proteinExistence type="predicted"/>
<protein>
    <recommendedName>
        <fullName evidence="5">Luciferase-like domain-containing protein</fullName>
    </recommendedName>
</protein>
<evidence type="ECO:0000259" key="5">
    <source>
        <dbReference type="Pfam" id="PF00296"/>
    </source>
</evidence>
<dbReference type="PANTHER" id="PTHR42847">
    <property type="entry name" value="ALKANESULFONATE MONOOXYGENASE"/>
    <property type="match status" value="1"/>
</dbReference>
<keyword evidence="3" id="KW-0560">Oxidoreductase</keyword>
<evidence type="ECO:0000256" key="1">
    <source>
        <dbReference type="ARBA" id="ARBA00022630"/>
    </source>
</evidence>
<keyword evidence="1" id="KW-0285">Flavoprotein</keyword>
<dbReference type="InterPro" id="IPR036661">
    <property type="entry name" value="Luciferase-like_sf"/>
</dbReference>
<evidence type="ECO:0000256" key="3">
    <source>
        <dbReference type="ARBA" id="ARBA00023002"/>
    </source>
</evidence>
<name>A0A382MWD4_9ZZZZ</name>
<reference evidence="6" key="1">
    <citation type="submission" date="2018-05" db="EMBL/GenBank/DDBJ databases">
        <authorList>
            <person name="Lanie J.A."/>
            <person name="Ng W.-L."/>
            <person name="Kazmierczak K.M."/>
            <person name="Andrzejewski T.M."/>
            <person name="Davidsen T.M."/>
            <person name="Wayne K.J."/>
            <person name="Tettelin H."/>
            <person name="Glass J.I."/>
            <person name="Rusch D."/>
            <person name="Podicherti R."/>
            <person name="Tsui H.-C.T."/>
            <person name="Winkler M.E."/>
        </authorList>
    </citation>
    <scope>NUCLEOTIDE SEQUENCE</scope>
</reference>
<dbReference type="Pfam" id="PF00296">
    <property type="entry name" value="Bac_luciferase"/>
    <property type="match status" value="1"/>
</dbReference>
<gene>
    <name evidence="6" type="ORF">METZ01_LOCUS305694</name>
</gene>
<evidence type="ECO:0000313" key="6">
    <source>
        <dbReference type="EMBL" id="SVC52840.1"/>
    </source>
</evidence>
<dbReference type="GO" id="GO:0008726">
    <property type="term" value="F:alkanesulfonate monooxygenase activity"/>
    <property type="evidence" value="ECO:0007669"/>
    <property type="project" value="TreeGrafter"/>
</dbReference>
<dbReference type="NCBIfam" id="TIGR03619">
    <property type="entry name" value="F420_Rv2161c"/>
    <property type="match status" value="1"/>
</dbReference>
<sequence>MTKISDISVMLFPWDAKRPSVNKIIDAAKLAEDIGFYSVTLPTHMTMPPSWFFRDFRNQDILDARVLMPAIAAATSKIKIGFNSLLLPTLPPYEWAKYLATLDVMSDGRVIFGAAMGWWEEDFAAFGVERKNRGRLFDEQLEAITRLWTEDRTTFEGKFYQLKDMTLKPKPVQKPYPPIWIGGGVKSIHRAARYGECILSFWPDEEQVRSLWLPKLKEEGKKWGTDPKLHAFTFAYVAKDEADFQANLPKLQLGVAFEDDSIDPLEVTISGTPERCAERLNTLMNAGVSHFVVEFQFHGLETVDFGMAQMKTFAKEVAPLL</sequence>
<keyword evidence="2" id="KW-0288">FMN</keyword>